<keyword evidence="2" id="KW-1185">Reference proteome</keyword>
<evidence type="ECO:0000313" key="1">
    <source>
        <dbReference type="EMBL" id="VDO73620.1"/>
    </source>
</evidence>
<protein>
    <submittedName>
        <fullName evidence="1">Uncharacterized protein</fullName>
    </submittedName>
</protein>
<accession>A0A183NFH3</accession>
<dbReference type="EMBL" id="UZAL01000857">
    <property type="protein sequence ID" value="VDO73620.1"/>
    <property type="molecule type" value="Genomic_DNA"/>
</dbReference>
<evidence type="ECO:0000313" key="2">
    <source>
        <dbReference type="Proteomes" id="UP000269396"/>
    </source>
</evidence>
<sequence>MRCISNSLHKVGGQIILSHKSFSVNVEEDKIRTNKQFTHARVL</sequence>
<dbReference type="AlphaFoldDB" id="A0A183NFH3"/>
<organism evidence="1 2">
    <name type="scientific">Schistosoma mattheei</name>
    <dbReference type="NCBI Taxonomy" id="31246"/>
    <lineage>
        <taxon>Eukaryota</taxon>
        <taxon>Metazoa</taxon>
        <taxon>Spiralia</taxon>
        <taxon>Lophotrochozoa</taxon>
        <taxon>Platyhelminthes</taxon>
        <taxon>Trematoda</taxon>
        <taxon>Digenea</taxon>
        <taxon>Strigeidida</taxon>
        <taxon>Schistosomatoidea</taxon>
        <taxon>Schistosomatidae</taxon>
        <taxon>Schistosoma</taxon>
    </lineage>
</organism>
<dbReference type="Proteomes" id="UP000269396">
    <property type="component" value="Unassembled WGS sequence"/>
</dbReference>
<name>A0A183NFH3_9TREM</name>
<proteinExistence type="predicted"/>
<reference evidence="1 2" key="1">
    <citation type="submission" date="2018-11" db="EMBL/GenBank/DDBJ databases">
        <authorList>
            <consortium name="Pathogen Informatics"/>
        </authorList>
    </citation>
    <scope>NUCLEOTIDE SEQUENCE [LARGE SCALE GENOMIC DNA]</scope>
    <source>
        <strain>Denwood</strain>
        <strain evidence="2">Zambia</strain>
    </source>
</reference>
<gene>
    <name evidence="1" type="ORF">SMTD_LOCUS859</name>
</gene>